<organism evidence="8 9">
    <name type="scientific">Roseateles flavus</name>
    <dbReference type="NCBI Taxonomy" id="3149041"/>
    <lineage>
        <taxon>Bacteria</taxon>
        <taxon>Pseudomonadati</taxon>
        <taxon>Pseudomonadota</taxon>
        <taxon>Betaproteobacteria</taxon>
        <taxon>Burkholderiales</taxon>
        <taxon>Sphaerotilaceae</taxon>
        <taxon>Roseateles</taxon>
    </lineage>
</organism>
<evidence type="ECO:0000256" key="3">
    <source>
        <dbReference type="ARBA" id="ARBA00022723"/>
    </source>
</evidence>
<dbReference type="InterPro" id="IPR045121">
    <property type="entry name" value="CoAse"/>
</dbReference>
<sequence>MTRPPILDPRAVPVASRDDGLPAVPAEVLTAEALRARFRAPPDWAPELPGDGGVLAQREPASAAVLVPLVQRPGGLQVLLTQRTAHLRDHAGQISFPGGRTEPEDADAVATALREAQEEIGLHPHQVEVLGQLPIYRTVTAFMVHPVVALVQPDFRLVLDEFEVAEAFEVPLAFLMDPARHQRHVFRWQEGERQFLSMPWTGSDLAGVSREYFIWGATAAMLRNFYRFLSA</sequence>
<dbReference type="PANTHER" id="PTHR12992">
    <property type="entry name" value="NUDIX HYDROLASE"/>
    <property type="match status" value="1"/>
</dbReference>
<dbReference type="CDD" id="cd03426">
    <property type="entry name" value="NUDIX_CoAse_Nudt7"/>
    <property type="match status" value="1"/>
</dbReference>
<comment type="cofactor">
    <cofactor evidence="2">
        <name>Mg(2+)</name>
        <dbReference type="ChEBI" id="CHEBI:18420"/>
    </cofactor>
</comment>
<dbReference type="NCBIfam" id="NF007980">
    <property type="entry name" value="PRK10707.1"/>
    <property type="match status" value="1"/>
</dbReference>
<dbReference type="PANTHER" id="PTHR12992:SF11">
    <property type="entry name" value="MITOCHONDRIAL COENZYME A DIPHOSPHATASE NUDT8"/>
    <property type="match status" value="1"/>
</dbReference>
<dbReference type="InterPro" id="IPR000086">
    <property type="entry name" value="NUDIX_hydrolase_dom"/>
</dbReference>
<evidence type="ECO:0000256" key="5">
    <source>
        <dbReference type="ARBA" id="ARBA00022842"/>
    </source>
</evidence>
<evidence type="ECO:0000259" key="7">
    <source>
        <dbReference type="PROSITE" id="PS51462"/>
    </source>
</evidence>
<evidence type="ECO:0000256" key="1">
    <source>
        <dbReference type="ARBA" id="ARBA00001936"/>
    </source>
</evidence>
<name>A0ABV0GF72_9BURK</name>
<evidence type="ECO:0000256" key="6">
    <source>
        <dbReference type="ARBA" id="ARBA00023211"/>
    </source>
</evidence>
<evidence type="ECO:0000256" key="4">
    <source>
        <dbReference type="ARBA" id="ARBA00022801"/>
    </source>
</evidence>
<dbReference type="PROSITE" id="PS51462">
    <property type="entry name" value="NUDIX"/>
    <property type="match status" value="1"/>
</dbReference>
<reference evidence="8 9" key="1">
    <citation type="submission" date="2024-05" db="EMBL/GenBank/DDBJ databases">
        <title>Roseateles sp. 2.12 16S ribosomal RNA gene Genome sequencing and assembly.</title>
        <authorList>
            <person name="Woo H."/>
        </authorList>
    </citation>
    <scope>NUCLEOTIDE SEQUENCE [LARGE SCALE GENOMIC DNA]</scope>
    <source>
        <strain evidence="8 9">2.12</strain>
    </source>
</reference>
<dbReference type="InterPro" id="IPR015797">
    <property type="entry name" value="NUDIX_hydrolase-like_dom_sf"/>
</dbReference>
<gene>
    <name evidence="8" type="ORF">ABDJ40_13185</name>
</gene>
<accession>A0ABV0GF72</accession>
<dbReference type="Pfam" id="PF00293">
    <property type="entry name" value="NUDIX"/>
    <property type="match status" value="1"/>
</dbReference>
<feature type="domain" description="Nudix hydrolase" evidence="7">
    <location>
        <begin position="60"/>
        <end position="196"/>
    </location>
</feature>
<dbReference type="Gene3D" id="3.90.79.10">
    <property type="entry name" value="Nucleoside Triphosphate Pyrophosphohydrolase"/>
    <property type="match status" value="1"/>
</dbReference>
<keyword evidence="9" id="KW-1185">Reference proteome</keyword>
<protein>
    <submittedName>
        <fullName evidence="8">CoA pyrophosphatase</fullName>
    </submittedName>
</protein>
<keyword evidence="5" id="KW-0460">Magnesium</keyword>
<evidence type="ECO:0000313" key="9">
    <source>
        <dbReference type="Proteomes" id="UP001462640"/>
    </source>
</evidence>
<keyword evidence="3" id="KW-0479">Metal-binding</keyword>
<comment type="caution">
    <text evidence="8">The sequence shown here is derived from an EMBL/GenBank/DDBJ whole genome shotgun (WGS) entry which is preliminary data.</text>
</comment>
<evidence type="ECO:0000313" key="8">
    <source>
        <dbReference type="EMBL" id="MEO3713713.1"/>
    </source>
</evidence>
<comment type="cofactor">
    <cofactor evidence="1">
        <name>Mn(2+)</name>
        <dbReference type="ChEBI" id="CHEBI:29035"/>
    </cofactor>
</comment>
<dbReference type="EMBL" id="JBDPZC010000005">
    <property type="protein sequence ID" value="MEO3713713.1"/>
    <property type="molecule type" value="Genomic_DNA"/>
</dbReference>
<keyword evidence="4" id="KW-0378">Hydrolase</keyword>
<dbReference type="SUPFAM" id="SSF55811">
    <property type="entry name" value="Nudix"/>
    <property type="match status" value="1"/>
</dbReference>
<dbReference type="RefSeq" id="WP_347610357.1">
    <property type="nucleotide sequence ID" value="NZ_JBDPZC010000005.1"/>
</dbReference>
<dbReference type="Proteomes" id="UP001462640">
    <property type="component" value="Unassembled WGS sequence"/>
</dbReference>
<proteinExistence type="predicted"/>
<evidence type="ECO:0000256" key="2">
    <source>
        <dbReference type="ARBA" id="ARBA00001946"/>
    </source>
</evidence>
<keyword evidence="6" id="KW-0464">Manganese</keyword>